<reference evidence="1" key="1">
    <citation type="submission" date="2020-07" db="EMBL/GenBank/DDBJ databases">
        <title>The High-quality genome of the commercially important snow crab, Chionoecetes opilio.</title>
        <authorList>
            <person name="Jeong J.-H."/>
            <person name="Ryu S."/>
        </authorList>
    </citation>
    <scope>NUCLEOTIDE SEQUENCE</scope>
    <source>
        <strain evidence="1">MADBK_172401_WGS</strain>
        <tissue evidence="1">Digestive gland</tissue>
    </source>
</reference>
<gene>
    <name evidence="1" type="ORF">GWK47_047346</name>
</gene>
<evidence type="ECO:0000313" key="1">
    <source>
        <dbReference type="EMBL" id="KAG0720993.1"/>
    </source>
</evidence>
<dbReference type="EMBL" id="JACEEZ010011960">
    <property type="protein sequence ID" value="KAG0720993.1"/>
    <property type="molecule type" value="Genomic_DNA"/>
</dbReference>
<evidence type="ECO:0000313" key="2">
    <source>
        <dbReference type="Proteomes" id="UP000770661"/>
    </source>
</evidence>
<sequence>MEERGGSPQGFVPRRALEKAPEWQCDEDFQWEKSRTSVSAFRWIVACAGVNL</sequence>
<proteinExistence type="predicted"/>
<comment type="caution">
    <text evidence="1">The sequence shown here is derived from an EMBL/GenBank/DDBJ whole genome shotgun (WGS) entry which is preliminary data.</text>
</comment>
<dbReference type="AlphaFoldDB" id="A0A8J5CGD3"/>
<keyword evidence="2" id="KW-1185">Reference proteome</keyword>
<dbReference type="Proteomes" id="UP000770661">
    <property type="component" value="Unassembled WGS sequence"/>
</dbReference>
<protein>
    <submittedName>
        <fullName evidence="1">Uncharacterized protein</fullName>
    </submittedName>
</protein>
<organism evidence="1 2">
    <name type="scientific">Chionoecetes opilio</name>
    <name type="common">Atlantic snow crab</name>
    <name type="synonym">Cancer opilio</name>
    <dbReference type="NCBI Taxonomy" id="41210"/>
    <lineage>
        <taxon>Eukaryota</taxon>
        <taxon>Metazoa</taxon>
        <taxon>Ecdysozoa</taxon>
        <taxon>Arthropoda</taxon>
        <taxon>Crustacea</taxon>
        <taxon>Multicrustacea</taxon>
        <taxon>Malacostraca</taxon>
        <taxon>Eumalacostraca</taxon>
        <taxon>Eucarida</taxon>
        <taxon>Decapoda</taxon>
        <taxon>Pleocyemata</taxon>
        <taxon>Brachyura</taxon>
        <taxon>Eubrachyura</taxon>
        <taxon>Majoidea</taxon>
        <taxon>Majidae</taxon>
        <taxon>Chionoecetes</taxon>
    </lineage>
</organism>
<accession>A0A8J5CGD3</accession>
<name>A0A8J5CGD3_CHIOP</name>